<name>A0A369KU25_9BACT</name>
<evidence type="ECO:0000313" key="1">
    <source>
        <dbReference type="EMBL" id="RDB37102.1"/>
    </source>
</evidence>
<protein>
    <submittedName>
        <fullName evidence="1">Uncharacterized protein</fullName>
    </submittedName>
</protein>
<sequence length="177" mass="19443">MKILVAATALSFSSSIFGITIEEFGNELIKNVALQESQNLNDLTCGVGGCSFNIIENGMTKYNIKLSEEKNQLHNTTKINIETFDFSENNTSTGAVVCLSNETCKFFEPENLAYANYAYENDAFANNRSKRCGPCVLIPVAVPTSILVARAAVRAVSTTANIDFVYNLGKNVKKWFD</sequence>
<proteinExistence type="predicted"/>
<evidence type="ECO:0000313" key="2">
    <source>
        <dbReference type="Proteomes" id="UP000253934"/>
    </source>
</evidence>
<accession>A0A369KU25</accession>
<reference evidence="1" key="1">
    <citation type="submission" date="2018-04" db="EMBL/GenBank/DDBJ databases">
        <title>Draft genome sequence of the Candidatus Spirobacillus cienkowskii, a pathogen of freshwater Daphnia species, reconstructed from hemolymph metagenomic reads.</title>
        <authorList>
            <person name="Bresciani L."/>
            <person name="Lemos L.N."/>
            <person name="Wale N."/>
            <person name="Lin J.Y."/>
            <person name="Fernandes G.R."/>
            <person name="Duffy M.A."/>
            <person name="Rodrigues J.M."/>
        </authorList>
    </citation>
    <scope>NUCLEOTIDE SEQUENCE [LARGE SCALE GENOMIC DNA]</scope>
    <source>
        <strain evidence="1">Binning01</strain>
    </source>
</reference>
<dbReference type="Proteomes" id="UP000253934">
    <property type="component" value="Unassembled WGS sequence"/>
</dbReference>
<comment type="caution">
    <text evidence="1">The sequence shown here is derived from an EMBL/GenBank/DDBJ whole genome shotgun (WGS) entry which is preliminary data.</text>
</comment>
<organism evidence="1 2">
    <name type="scientific">Spirobacillus cienkowskii</name>
    <dbReference type="NCBI Taxonomy" id="495820"/>
    <lineage>
        <taxon>Bacteria</taxon>
        <taxon>Pseudomonadati</taxon>
        <taxon>Bdellovibrionota</taxon>
        <taxon>Oligoflexia</taxon>
        <taxon>Silvanigrellales</taxon>
        <taxon>Spirobacillus</taxon>
    </lineage>
</organism>
<dbReference type="AlphaFoldDB" id="A0A369KU25"/>
<keyword evidence="2" id="KW-1185">Reference proteome</keyword>
<gene>
    <name evidence="1" type="ORF">DCC88_01775</name>
</gene>
<dbReference type="EMBL" id="QOVW01000009">
    <property type="protein sequence ID" value="RDB37102.1"/>
    <property type="molecule type" value="Genomic_DNA"/>
</dbReference>